<name>A0A0F9AAJ9_9ZZZZ</name>
<reference evidence="1" key="1">
    <citation type="journal article" date="2015" name="Nature">
        <title>Complex archaea that bridge the gap between prokaryotes and eukaryotes.</title>
        <authorList>
            <person name="Spang A."/>
            <person name="Saw J.H."/>
            <person name="Jorgensen S.L."/>
            <person name="Zaremba-Niedzwiedzka K."/>
            <person name="Martijn J."/>
            <person name="Lind A.E."/>
            <person name="van Eijk R."/>
            <person name="Schleper C."/>
            <person name="Guy L."/>
            <person name="Ettema T.J."/>
        </authorList>
    </citation>
    <scope>NUCLEOTIDE SEQUENCE</scope>
</reference>
<evidence type="ECO:0000313" key="1">
    <source>
        <dbReference type="EMBL" id="KKK95240.1"/>
    </source>
</evidence>
<organism evidence="1">
    <name type="scientific">marine sediment metagenome</name>
    <dbReference type="NCBI Taxonomy" id="412755"/>
    <lineage>
        <taxon>unclassified sequences</taxon>
        <taxon>metagenomes</taxon>
        <taxon>ecological metagenomes</taxon>
    </lineage>
</organism>
<sequence length="91" mass="10689">MSNYVQWDDVIRRYSQLTKLNRGSVELNDSFIDPAERELESRLAGFFTVPFSDTNLTAIDIVIDMTFYKAKLEEEKDRATFKKDLDTRIDM</sequence>
<gene>
    <name evidence="1" type="ORF">LCGC14_2674820</name>
</gene>
<protein>
    <submittedName>
        <fullName evidence="1">Uncharacterized protein</fullName>
    </submittedName>
</protein>
<comment type="caution">
    <text evidence="1">The sequence shown here is derived from an EMBL/GenBank/DDBJ whole genome shotgun (WGS) entry which is preliminary data.</text>
</comment>
<proteinExistence type="predicted"/>
<feature type="non-terminal residue" evidence="1">
    <location>
        <position position="91"/>
    </location>
</feature>
<accession>A0A0F9AAJ9</accession>
<dbReference type="EMBL" id="LAZR01046997">
    <property type="protein sequence ID" value="KKK95240.1"/>
    <property type="molecule type" value="Genomic_DNA"/>
</dbReference>
<dbReference type="AlphaFoldDB" id="A0A0F9AAJ9"/>